<dbReference type="GO" id="GO:0031410">
    <property type="term" value="C:cytoplasmic vesicle"/>
    <property type="evidence" value="ECO:0007669"/>
    <property type="project" value="UniProtKB-ARBA"/>
</dbReference>
<dbReference type="Ensembl" id="ENSCINT00000033301.1">
    <property type="protein sequence ID" value="ENSCINP00000035497.1"/>
    <property type="gene ID" value="ENSCING00000018553.1"/>
</dbReference>
<reference evidence="6" key="1">
    <citation type="journal article" date="2002" name="Science">
        <title>The draft genome of Ciona intestinalis: insights into chordate and vertebrate origins.</title>
        <authorList>
            <person name="Dehal P."/>
            <person name="Satou Y."/>
            <person name="Campbell R.K."/>
            <person name="Chapman J."/>
            <person name="Degnan B."/>
            <person name="De Tomaso A."/>
            <person name="Davidson B."/>
            <person name="Di Gregorio A."/>
            <person name="Gelpke M."/>
            <person name="Goodstein D.M."/>
            <person name="Harafuji N."/>
            <person name="Hastings K.E."/>
            <person name="Ho I."/>
            <person name="Hotta K."/>
            <person name="Huang W."/>
            <person name="Kawashima T."/>
            <person name="Lemaire P."/>
            <person name="Martinez D."/>
            <person name="Meinertzhagen I.A."/>
            <person name="Necula S."/>
            <person name="Nonaka M."/>
            <person name="Putnam N."/>
            <person name="Rash S."/>
            <person name="Saiga H."/>
            <person name="Satake M."/>
            <person name="Terry A."/>
            <person name="Yamada L."/>
            <person name="Wang H.G."/>
            <person name="Awazu S."/>
            <person name="Azumi K."/>
            <person name="Boore J."/>
            <person name="Branno M."/>
            <person name="Chin-Bow S."/>
            <person name="DeSantis R."/>
            <person name="Doyle S."/>
            <person name="Francino P."/>
            <person name="Keys D.N."/>
            <person name="Haga S."/>
            <person name="Hayashi H."/>
            <person name="Hino K."/>
            <person name="Imai K.S."/>
            <person name="Inaba K."/>
            <person name="Kano S."/>
            <person name="Kobayashi K."/>
            <person name="Kobayashi M."/>
            <person name="Lee B.I."/>
            <person name="Makabe K.W."/>
            <person name="Manohar C."/>
            <person name="Matassi G."/>
            <person name="Medina M."/>
            <person name="Mochizuki Y."/>
            <person name="Mount S."/>
            <person name="Morishita T."/>
            <person name="Miura S."/>
            <person name="Nakayama A."/>
            <person name="Nishizaka S."/>
            <person name="Nomoto H."/>
            <person name="Ohta F."/>
            <person name="Oishi K."/>
            <person name="Rigoutsos I."/>
            <person name="Sano M."/>
            <person name="Sasaki A."/>
            <person name="Sasakura Y."/>
            <person name="Shoguchi E."/>
            <person name="Shin-i T."/>
            <person name="Spagnuolo A."/>
            <person name="Stainier D."/>
            <person name="Suzuki M.M."/>
            <person name="Tassy O."/>
            <person name="Takatori N."/>
            <person name="Tokuoka M."/>
            <person name="Yagi K."/>
            <person name="Yoshizaki F."/>
            <person name="Wada S."/>
            <person name="Zhang C."/>
            <person name="Hyatt P.D."/>
            <person name="Larimer F."/>
            <person name="Detter C."/>
            <person name="Doggett N."/>
            <person name="Glavina T."/>
            <person name="Hawkins T."/>
            <person name="Richardson P."/>
            <person name="Lucas S."/>
            <person name="Kohara Y."/>
            <person name="Levine M."/>
            <person name="Satoh N."/>
            <person name="Rokhsar D.S."/>
        </authorList>
    </citation>
    <scope>NUCLEOTIDE SEQUENCE [LARGE SCALE GENOMIC DNA]</scope>
</reference>
<evidence type="ECO:0000313" key="6">
    <source>
        <dbReference type="Proteomes" id="UP000008144"/>
    </source>
</evidence>
<evidence type="ECO:0000256" key="1">
    <source>
        <dbReference type="ARBA" id="ARBA00004573"/>
    </source>
</evidence>
<dbReference type="InterPro" id="IPR002227">
    <property type="entry name" value="Tyrosinase_Cu-bd"/>
</dbReference>
<proteinExistence type="inferred from homology"/>
<dbReference type="HOGENOM" id="CLU_2605330_0_0_1"/>
<evidence type="ECO:0000259" key="4">
    <source>
        <dbReference type="Pfam" id="PF00264"/>
    </source>
</evidence>
<reference evidence="5" key="3">
    <citation type="submission" date="2025-08" db="UniProtKB">
        <authorList>
            <consortium name="Ensembl"/>
        </authorList>
    </citation>
    <scope>IDENTIFICATION</scope>
</reference>
<sequence length="79" mass="9481">MFLPWHRLYVVQFEIGLSRHMKNKTLGIPYWDWTDPTYKGIPDLVKNPTIYDPILKEYVPNPFYRTYIPSHAKVNNQTL</sequence>
<feature type="domain" description="Tyrosinase copper-binding" evidence="4">
    <location>
        <begin position="1"/>
        <end position="69"/>
    </location>
</feature>
<dbReference type="GO" id="GO:0042438">
    <property type="term" value="P:melanin biosynthetic process"/>
    <property type="evidence" value="ECO:0007669"/>
    <property type="project" value="UniProtKB-KW"/>
</dbReference>
<evidence type="ECO:0000256" key="3">
    <source>
        <dbReference type="ARBA" id="ARBA00023101"/>
    </source>
</evidence>
<dbReference type="GO" id="GO:0016491">
    <property type="term" value="F:oxidoreductase activity"/>
    <property type="evidence" value="ECO:0007669"/>
    <property type="project" value="InterPro"/>
</dbReference>
<reference evidence="5" key="2">
    <citation type="journal article" date="2008" name="Genome Biol.">
        <title>Improved genome assembly and evidence-based global gene model set for the chordate Ciona intestinalis: new insight into intron and operon populations.</title>
        <authorList>
            <person name="Satou Y."/>
            <person name="Mineta K."/>
            <person name="Ogasawara M."/>
            <person name="Sasakura Y."/>
            <person name="Shoguchi E."/>
            <person name="Ueno K."/>
            <person name="Yamada L."/>
            <person name="Matsumoto J."/>
            <person name="Wasserscheid J."/>
            <person name="Dewar K."/>
            <person name="Wiley G.B."/>
            <person name="Macmil S.L."/>
            <person name="Roe B.A."/>
            <person name="Zeller R.W."/>
            <person name="Hastings K.E."/>
            <person name="Lemaire P."/>
            <person name="Lindquist E."/>
            <person name="Endo T."/>
            <person name="Hotta K."/>
            <person name="Inaba K."/>
        </authorList>
    </citation>
    <scope>NUCLEOTIDE SEQUENCE [LARGE SCALE GENOMIC DNA]</scope>
    <source>
        <strain evidence="5">wild type</strain>
    </source>
</reference>
<organism evidence="5 6">
    <name type="scientific">Ciona intestinalis</name>
    <name type="common">Transparent sea squirt</name>
    <name type="synonym">Ascidia intestinalis</name>
    <dbReference type="NCBI Taxonomy" id="7719"/>
    <lineage>
        <taxon>Eukaryota</taxon>
        <taxon>Metazoa</taxon>
        <taxon>Chordata</taxon>
        <taxon>Tunicata</taxon>
        <taxon>Ascidiacea</taxon>
        <taxon>Phlebobranchia</taxon>
        <taxon>Cionidae</taxon>
        <taxon>Ciona</taxon>
    </lineage>
</organism>
<name>H2Y0R3_CIOIN</name>
<accession>H2Y0R3</accession>
<dbReference type="Gene3D" id="1.10.1280.10">
    <property type="entry name" value="Di-copper center containing domain from catechol oxidase"/>
    <property type="match status" value="1"/>
</dbReference>
<keyword evidence="6" id="KW-1185">Reference proteome</keyword>
<dbReference type="SUPFAM" id="SSF48056">
    <property type="entry name" value="Di-copper centre-containing domain"/>
    <property type="match status" value="1"/>
</dbReference>
<evidence type="ECO:0000313" key="5">
    <source>
        <dbReference type="Ensembl" id="ENSCINP00000035497.1"/>
    </source>
</evidence>
<reference evidence="5" key="4">
    <citation type="submission" date="2025-09" db="UniProtKB">
        <authorList>
            <consortium name="Ensembl"/>
        </authorList>
    </citation>
    <scope>IDENTIFICATION</scope>
</reference>
<evidence type="ECO:0000256" key="2">
    <source>
        <dbReference type="ARBA" id="ARBA00009928"/>
    </source>
</evidence>
<dbReference type="Proteomes" id="UP000008144">
    <property type="component" value="Chromosome 8"/>
</dbReference>
<dbReference type="InterPro" id="IPR008922">
    <property type="entry name" value="Di-copper_centre_dom_sf"/>
</dbReference>
<keyword evidence="3" id="KW-0470">Melanin biosynthesis</keyword>
<dbReference type="InParanoid" id="H2Y0R3"/>
<comment type="similarity">
    <text evidence="2">Belongs to the tyrosinase family.</text>
</comment>
<comment type="subcellular location">
    <subcellularLocation>
        <location evidence="1">Melanosome membrane</location>
        <topology evidence="1">Single-pass type I membrane protein</topology>
    </subcellularLocation>
</comment>
<dbReference type="AlphaFoldDB" id="H2Y0R3"/>
<dbReference type="EMBL" id="EAAA01002620">
    <property type="status" value="NOT_ANNOTATED_CDS"/>
    <property type="molecule type" value="Genomic_DNA"/>
</dbReference>
<dbReference type="Pfam" id="PF00264">
    <property type="entry name" value="Tyrosinase"/>
    <property type="match status" value="1"/>
</dbReference>
<protein>
    <recommendedName>
        <fullName evidence="4">Tyrosinase copper-binding domain-containing protein</fullName>
    </recommendedName>
</protein>